<feature type="coiled-coil region" evidence="1">
    <location>
        <begin position="199"/>
        <end position="233"/>
    </location>
</feature>
<protein>
    <submittedName>
        <fullName evidence="4">Uncharacterized protein LOC111128330</fullName>
    </submittedName>
</protein>
<feature type="region of interest" description="Disordered" evidence="2">
    <location>
        <begin position="118"/>
        <end position="148"/>
    </location>
</feature>
<dbReference type="KEGG" id="cvn:111128330"/>
<evidence type="ECO:0000313" key="4">
    <source>
        <dbReference type="RefSeq" id="XP_022329613.1"/>
    </source>
</evidence>
<accession>A0A8B8DPH3</accession>
<evidence type="ECO:0000256" key="1">
    <source>
        <dbReference type="SAM" id="Coils"/>
    </source>
</evidence>
<gene>
    <name evidence="4" type="primary">LOC111128330</name>
</gene>
<sequence length="403" mass="46218">MGAIHCSSGCDKEEEGAPSPDTTDLDEQEINGFDMSREKEVPTVESYSKLFSWLIQMSETDDENDNLEKSPRLRNGDNKRNYPWRQLLNQNSSSFDSHCSSEHPYWGGMFISSASEDIPEEDDSYMPSKQSSFETESFPERPNKDFQESTLRVPVRRGTLVKQKSVCDSQYSESDYAETRIDVPQIQIEESDSFPADPIDLKTREFNLLRARLQDIQNKKSRQRNDLVKQKSESCVDRIYRHDQTFLKRRRKAASSCDNINRKVLRVPSIQTQNSEDDVIESLCITDDQKNAETIPLQVMSEQHDTVDSDLTSVKNRKNGFRGRVSEFWSKSVGSMIGKGARSKPQLTRKSNSLFTVQPSMDSQIMKDDLKRNFYSEKILDDKLLDANIADILFAVDAIWPKA</sequence>
<proteinExistence type="predicted"/>
<feature type="compositionally biased region" description="Basic and acidic residues" evidence="2">
    <location>
        <begin position="66"/>
        <end position="80"/>
    </location>
</feature>
<dbReference type="OrthoDB" id="6096602at2759"/>
<dbReference type="AlphaFoldDB" id="A0A8B8DPH3"/>
<dbReference type="Proteomes" id="UP000694844">
    <property type="component" value="Chromosome 4"/>
</dbReference>
<reference evidence="4" key="1">
    <citation type="submission" date="2025-08" db="UniProtKB">
        <authorList>
            <consortium name="RefSeq"/>
        </authorList>
    </citation>
    <scope>IDENTIFICATION</scope>
    <source>
        <tissue evidence="4">Whole sample</tissue>
    </source>
</reference>
<evidence type="ECO:0000313" key="3">
    <source>
        <dbReference type="Proteomes" id="UP000694844"/>
    </source>
</evidence>
<keyword evidence="3" id="KW-1185">Reference proteome</keyword>
<dbReference type="RefSeq" id="XP_022329613.1">
    <property type="nucleotide sequence ID" value="XM_022473905.1"/>
</dbReference>
<feature type="region of interest" description="Disordered" evidence="2">
    <location>
        <begin position="58"/>
        <end position="81"/>
    </location>
</feature>
<feature type="region of interest" description="Disordered" evidence="2">
    <location>
        <begin position="1"/>
        <end position="39"/>
    </location>
</feature>
<dbReference type="GeneID" id="111128330"/>
<keyword evidence="1" id="KW-0175">Coiled coil</keyword>
<feature type="compositionally biased region" description="Basic and acidic residues" evidence="2">
    <location>
        <begin position="138"/>
        <end position="147"/>
    </location>
</feature>
<organism evidence="3 4">
    <name type="scientific">Crassostrea virginica</name>
    <name type="common">Eastern oyster</name>
    <dbReference type="NCBI Taxonomy" id="6565"/>
    <lineage>
        <taxon>Eukaryota</taxon>
        <taxon>Metazoa</taxon>
        <taxon>Spiralia</taxon>
        <taxon>Lophotrochozoa</taxon>
        <taxon>Mollusca</taxon>
        <taxon>Bivalvia</taxon>
        <taxon>Autobranchia</taxon>
        <taxon>Pteriomorphia</taxon>
        <taxon>Ostreida</taxon>
        <taxon>Ostreoidea</taxon>
        <taxon>Ostreidae</taxon>
        <taxon>Crassostrea</taxon>
    </lineage>
</organism>
<evidence type="ECO:0000256" key="2">
    <source>
        <dbReference type="SAM" id="MobiDB-lite"/>
    </source>
</evidence>
<name>A0A8B8DPH3_CRAVI</name>